<name>A0A1D2VMN0_9ASCO</name>
<evidence type="ECO:0000313" key="1">
    <source>
        <dbReference type="EMBL" id="ODV62871.1"/>
    </source>
</evidence>
<organism evidence="1 2">
    <name type="scientific">Ascoidea rubescens DSM 1968</name>
    <dbReference type="NCBI Taxonomy" id="1344418"/>
    <lineage>
        <taxon>Eukaryota</taxon>
        <taxon>Fungi</taxon>
        <taxon>Dikarya</taxon>
        <taxon>Ascomycota</taxon>
        <taxon>Saccharomycotina</taxon>
        <taxon>Saccharomycetes</taxon>
        <taxon>Ascoideaceae</taxon>
        <taxon>Ascoidea</taxon>
    </lineage>
</organism>
<sequence>MKSTIDPSNYQTLLEGQNFPQYRWVRHNYHHNLMIYQPQDDYKTTTRQPPRAAIRLRWTTNTSTGNYTPSCSKLLPSLCAATLYCQRYSFGKFLAKICSIKSCIYVLYYCNENLNIR</sequence>
<reference evidence="2" key="1">
    <citation type="submission" date="2016-05" db="EMBL/GenBank/DDBJ databases">
        <title>Comparative genomics of biotechnologically important yeasts.</title>
        <authorList>
            <consortium name="DOE Joint Genome Institute"/>
            <person name="Riley R."/>
            <person name="Haridas S."/>
            <person name="Wolfe K.H."/>
            <person name="Lopes M.R."/>
            <person name="Hittinger C.T."/>
            <person name="Goker M."/>
            <person name="Salamov A."/>
            <person name="Wisecaver J."/>
            <person name="Long T.M."/>
            <person name="Aerts A.L."/>
            <person name="Barry K."/>
            <person name="Choi C."/>
            <person name="Clum A."/>
            <person name="Coughlan A.Y."/>
            <person name="Deshpande S."/>
            <person name="Douglass A.P."/>
            <person name="Hanson S.J."/>
            <person name="Klenk H.-P."/>
            <person name="Labutti K."/>
            <person name="Lapidus A."/>
            <person name="Lindquist E."/>
            <person name="Lipzen A."/>
            <person name="Meier-Kolthoff J.P."/>
            <person name="Ohm R.A."/>
            <person name="Otillar R.P."/>
            <person name="Pangilinan J."/>
            <person name="Peng Y."/>
            <person name="Rokas A."/>
            <person name="Rosa C.A."/>
            <person name="Scheuner C."/>
            <person name="Sibirny A.A."/>
            <person name="Slot J.C."/>
            <person name="Stielow J.B."/>
            <person name="Sun H."/>
            <person name="Kurtzman C.P."/>
            <person name="Blackwell M."/>
            <person name="Grigoriev I.V."/>
            <person name="Jeffries T.W."/>
        </authorList>
    </citation>
    <scope>NUCLEOTIDE SEQUENCE [LARGE SCALE GENOMIC DNA]</scope>
    <source>
        <strain evidence="2">DSM 1968</strain>
    </source>
</reference>
<protein>
    <submittedName>
        <fullName evidence="1">Uncharacterized protein</fullName>
    </submittedName>
</protein>
<dbReference type="RefSeq" id="XP_020049178.1">
    <property type="nucleotide sequence ID" value="XM_020194389.1"/>
</dbReference>
<dbReference type="AlphaFoldDB" id="A0A1D2VMN0"/>
<dbReference type="InParanoid" id="A0A1D2VMN0"/>
<gene>
    <name evidence="1" type="ORF">ASCRUDRAFT_79500</name>
</gene>
<evidence type="ECO:0000313" key="2">
    <source>
        <dbReference type="Proteomes" id="UP000095038"/>
    </source>
</evidence>
<dbReference type="EMBL" id="KV454476">
    <property type="protein sequence ID" value="ODV62871.1"/>
    <property type="molecule type" value="Genomic_DNA"/>
</dbReference>
<proteinExistence type="predicted"/>
<keyword evidence="2" id="KW-1185">Reference proteome</keyword>
<dbReference type="GeneID" id="30968025"/>
<accession>A0A1D2VMN0</accession>
<dbReference type="Proteomes" id="UP000095038">
    <property type="component" value="Unassembled WGS sequence"/>
</dbReference>